<dbReference type="Proteomes" id="UP000604046">
    <property type="component" value="Unassembled WGS sequence"/>
</dbReference>
<comment type="caution">
    <text evidence="2">The sequence shown here is derived from an EMBL/GenBank/DDBJ whole genome shotgun (WGS) entry which is preliminary data.</text>
</comment>
<keyword evidence="1" id="KW-0812">Transmembrane</keyword>
<dbReference type="AlphaFoldDB" id="A0A812QLC1"/>
<keyword evidence="1" id="KW-1133">Transmembrane helix</keyword>
<protein>
    <submittedName>
        <fullName evidence="2">Uncharacterized protein</fullName>
    </submittedName>
</protein>
<gene>
    <name evidence="2" type="ORF">SNAT2548_LOCUS21419</name>
</gene>
<proteinExistence type="predicted"/>
<name>A0A812QLC1_9DINO</name>
<keyword evidence="1" id="KW-0472">Membrane</keyword>
<feature type="transmembrane region" description="Helical" evidence="1">
    <location>
        <begin position="105"/>
        <end position="125"/>
    </location>
</feature>
<evidence type="ECO:0000313" key="2">
    <source>
        <dbReference type="EMBL" id="CAE7393035.1"/>
    </source>
</evidence>
<keyword evidence="3" id="KW-1185">Reference proteome</keyword>
<organism evidence="2 3">
    <name type="scientific">Symbiodinium natans</name>
    <dbReference type="NCBI Taxonomy" id="878477"/>
    <lineage>
        <taxon>Eukaryota</taxon>
        <taxon>Sar</taxon>
        <taxon>Alveolata</taxon>
        <taxon>Dinophyceae</taxon>
        <taxon>Suessiales</taxon>
        <taxon>Symbiodiniaceae</taxon>
        <taxon>Symbiodinium</taxon>
    </lineage>
</organism>
<feature type="transmembrane region" description="Helical" evidence="1">
    <location>
        <begin position="6"/>
        <end position="24"/>
    </location>
</feature>
<feature type="transmembrane region" description="Helical" evidence="1">
    <location>
        <begin position="80"/>
        <end position="98"/>
    </location>
</feature>
<evidence type="ECO:0000256" key="1">
    <source>
        <dbReference type="SAM" id="Phobius"/>
    </source>
</evidence>
<accession>A0A812QLC1</accession>
<reference evidence="2" key="1">
    <citation type="submission" date="2021-02" db="EMBL/GenBank/DDBJ databases">
        <authorList>
            <person name="Dougan E. K."/>
            <person name="Rhodes N."/>
            <person name="Thang M."/>
            <person name="Chan C."/>
        </authorList>
    </citation>
    <scope>NUCLEOTIDE SEQUENCE</scope>
</reference>
<feature type="transmembrane region" description="Helical" evidence="1">
    <location>
        <begin position="36"/>
        <end position="60"/>
    </location>
</feature>
<evidence type="ECO:0000313" key="3">
    <source>
        <dbReference type="Proteomes" id="UP000604046"/>
    </source>
</evidence>
<dbReference type="EMBL" id="CAJNDS010002252">
    <property type="protein sequence ID" value="CAE7393035.1"/>
    <property type="molecule type" value="Genomic_DNA"/>
</dbReference>
<sequence>MLPWRLFFLVTDLIPCLLAFMPLCNSGKNFFLGKMVLIFFMLVLKGGLPMALLSFFMMIFKLSDGLLILVVLWLMRRVKWFGLLVLQTKSCLVICFVCSCGADSAVFLLVILGSALITLISSLPASS</sequence>